<dbReference type="InterPro" id="IPR058240">
    <property type="entry name" value="rSAM_sf"/>
</dbReference>
<accession>X1TWK5</accession>
<dbReference type="AlphaFoldDB" id="X1TWK5"/>
<dbReference type="Gene3D" id="3.20.20.70">
    <property type="entry name" value="Aldolase class I"/>
    <property type="match status" value="1"/>
</dbReference>
<protein>
    <recommendedName>
        <fullName evidence="2">Radical SAM core domain-containing protein</fullName>
    </recommendedName>
</protein>
<dbReference type="EMBL" id="BARW01025533">
    <property type="protein sequence ID" value="GAJ09629.1"/>
    <property type="molecule type" value="Genomic_DNA"/>
</dbReference>
<feature type="non-terminal residue" evidence="1">
    <location>
        <position position="56"/>
    </location>
</feature>
<comment type="caution">
    <text evidence="1">The sequence shown here is derived from an EMBL/GenBank/DDBJ whole genome shotgun (WGS) entry which is preliminary data.</text>
</comment>
<organism evidence="1">
    <name type="scientific">marine sediment metagenome</name>
    <dbReference type="NCBI Taxonomy" id="412755"/>
    <lineage>
        <taxon>unclassified sequences</taxon>
        <taxon>metagenomes</taxon>
        <taxon>ecological metagenomes</taxon>
    </lineage>
</organism>
<gene>
    <name evidence="1" type="ORF">S12H4_41833</name>
</gene>
<evidence type="ECO:0000313" key="1">
    <source>
        <dbReference type="EMBL" id="GAJ09629.1"/>
    </source>
</evidence>
<name>X1TWK5_9ZZZZ</name>
<dbReference type="InterPro" id="IPR013785">
    <property type="entry name" value="Aldolase_TIM"/>
</dbReference>
<dbReference type="SUPFAM" id="SSF102114">
    <property type="entry name" value="Radical SAM enzymes"/>
    <property type="match status" value="1"/>
</dbReference>
<sequence length="56" mass="6600">MKPFSLLIKPASADCNLRCEYCFYIDHLENANKIPRMSDEILEIMIKSYMNTNQNK</sequence>
<evidence type="ECO:0008006" key="2">
    <source>
        <dbReference type="Google" id="ProtNLM"/>
    </source>
</evidence>
<proteinExistence type="predicted"/>
<reference evidence="1" key="1">
    <citation type="journal article" date="2014" name="Front. Microbiol.">
        <title>High frequency of phylogenetically diverse reductive dehalogenase-homologous genes in deep subseafloor sedimentary metagenomes.</title>
        <authorList>
            <person name="Kawai M."/>
            <person name="Futagami T."/>
            <person name="Toyoda A."/>
            <person name="Takaki Y."/>
            <person name="Nishi S."/>
            <person name="Hori S."/>
            <person name="Arai W."/>
            <person name="Tsubouchi T."/>
            <person name="Morono Y."/>
            <person name="Uchiyama I."/>
            <person name="Ito T."/>
            <person name="Fujiyama A."/>
            <person name="Inagaki F."/>
            <person name="Takami H."/>
        </authorList>
    </citation>
    <scope>NUCLEOTIDE SEQUENCE</scope>
    <source>
        <strain evidence="1">Expedition CK06-06</strain>
    </source>
</reference>